<dbReference type="GO" id="GO:0003700">
    <property type="term" value="F:DNA-binding transcription factor activity"/>
    <property type="evidence" value="ECO:0007669"/>
    <property type="project" value="InterPro"/>
</dbReference>
<dbReference type="EMBL" id="JACHBX010000003">
    <property type="protein sequence ID" value="MBB6134940.1"/>
    <property type="molecule type" value="Genomic_DNA"/>
</dbReference>
<protein>
    <submittedName>
        <fullName evidence="4">AraC-like DNA-binding protein</fullName>
    </submittedName>
</protein>
<proteinExistence type="predicted"/>
<evidence type="ECO:0000313" key="5">
    <source>
        <dbReference type="Proteomes" id="UP000540787"/>
    </source>
</evidence>
<keyword evidence="2" id="KW-0804">Transcription</keyword>
<sequence>MDKAITDATGEAGNVSMDALRAIAMSAGDTWTATGLPRVAMVRAEACSNQVYGPMLHLVLQGSKSLSIGGQVVHIEAPGYFVVPVALPALGQVTAQSGTAPYLAVSLALDPAIIAAMLADLPAAGKVPHGADVGVAQAGPDLIDAWLRMMQLVARPDDVAMMAPLIEREILFRVLQGPHGDLLRQIAQADSRLSQVRRAIDWIREHMAQPLRVGPLAALAGMSVAAFYRHFRAVTAMTPIQYQKSLRLLKARRLLLFEPFDAASVAFTVGYESASQFSREYARMFGLPPMRDVARFRTPAQSAPAGSA</sequence>
<dbReference type="PANTHER" id="PTHR43436">
    <property type="entry name" value="ARAC-FAMILY TRANSCRIPTIONAL REGULATOR"/>
    <property type="match status" value="1"/>
</dbReference>
<reference evidence="4 5" key="1">
    <citation type="submission" date="2020-08" db="EMBL/GenBank/DDBJ databases">
        <title>The Agave Microbiome: Exploring the role of microbial communities in plant adaptations to desert environments.</title>
        <authorList>
            <person name="Partida-Martinez L.P."/>
        </authorList>
    </citation>
    <scope>NUCLEOTIDE SEQUENCE [LARGE SCALE GENOMIC DNA]</scope>
    <source>
        <strain evidence="4 5">AT3.2</strain>
    </source>
</reference>
<feature type="domain" description="HTH araC/xylS-type" evidence="3">
    <location>
        <begin position="197"/>
        <end position="295"/>
    </location>
</feature>
<keyword evidence="5" id="KW-1185">Reference proteome</keyword>
<evidence type="ECO:0000256" key="2">
    <source>
        <dbReference type="ARBA" id="ARBA00023163"/>
    </source>
</evidence>
<evidence type="ECO:0000256" key="1">
    <source>
        <dbReference type="ARBA" id="ARBA00023015"/>
    </source>
</evidence>
<keyword evidence="4" id="KW-0238">DNA-binding</keyword>
<dbReference type="Pfam" id="PF06719">
    <property type="entry name" value="AraC_N"/>
    <property type="match status" value="1"/>
</dbReference>
<name>A0A7W9X1U0_9BURK</name>
<dbReference type="InterPro" id="IPR018060">
    <property type="entry name" value="HTH_AraC"/>
</dbReference>
<dbReference type="Gene3D" id="1.10.10.60">
    <property type="entry name" value="Homeodomain-like"/>
    <property type="match status" value="2"/>
</dbReference>
<dbReference type="AlphaFoldDB" id="A0A7W9X1U0"/>
<keyword evidence="1" id="KW-0805">Transcription regulation</keyword>
<dbReference type="RefSeq" id="WP_229424781.1">
    <property type="nucleotide sequence ID" value="NZ_JACHBX010000003.1"/>
</dbReference>
<dbReference type="Pfam" id="PF12833">
    <property type="entry name" value="HTH_18"/>
    <property type="match status" value="1"/>
</dbReference>
<dbReference type="InterPro" id="IPR009057">
    <property type="entry name" value="Homeodomain-like_sf"/>
</dbReference>
<dbReference type="GO" id="GO:0043565">
    <property type="term" value="F:sequence-specific DNA binding"/>
    <property type="evidence" value="ECO:0007669"/>
    <property type="project" value="InterPro"/>
</dbReference>
<organism evidence="4 5">
    <name type="scientific">Massilia aurea</name>
    <dbReference type="NCBI Taxonomy" id="373040"/>
    <lineage>
        <taxon>Bacteria</taxon>
        <taxon>Pseudomonadati</taxon>
        <taxon>Pseudomonadota</taxon>
        <taxon>Betaproteobacteria</taxon>
        <taxon>Burkholderiales</taxon>
        <taxon>Oxalobacteraceae</taxon>
        <taxon>Telluria group</taxon>
        <taxon>Massilia</taxon>
    </lineage>
</organism>
<evidence type="ECO:0000313" key="4">
    <source>
        <dbReference type="EMBL" id="MBB6134940.1"/>
    </source>
</evidence>
<dbReference type="Proteomes" id="UP000540787">
    <property type="component" value="Unassembled WGS sequence"/>
</dbReference>
<dbReference type="SMART" id="SM00342">
    <property type="entry name" value="HTH_ARAC"/>
    <property type="match status" value="1"/>
</dbReference>
<dbReference type="InterPro" id="IPR009594">
    <property type="entry name" value="Tscrpt_reg_HTH_AraC_N"/>
</dbReference>
<evidence type="ECO:0000259" key="3">
    <source>
        <dbReference type="PROSITE" id="PS01124"/>
    </source>
</evidence>
<dbReference type="PROSITE" id="PS01124">
    <property type="entry name" value="HTH_ARAC_FAMILY_2"/>
    <property type="match status" value="1"/>
</dbReference>
<dbReference type="PANTHER" id="PTHR43436:SF1">
    <property type="entry name" value="TRANSCRIPTIONAL REGULATORY PROTEIN"/>
    <property type="match status" value="1"/>
</dbReference>
<gene>
    <name evidence="4" type="ORF">HD842_003098</name>
</gene>
<accession>A0A7W9X1U0</accession>
<comment type="caution">
    <text evidence="4">The sequence shown here is derived from an EMBL/GenBank/DDBJ whole genome shotgun (WGS) entry which is preliminary data.</text>
</comment>
<dbReference type="SUPFAM" id="SSF46689">
    <property type="entry name" value="Homeodomain-like"/>
    <property type="match status" value="2"/>
</dbReference>